<evidence type="ECO:0000256" key="1">
    <source>
        <dbReference type="ARBA" id="ARBA00023157"/>
    </source>
</evidence>
<sequence length="434" mass="47371">MHVLFVVLATATVASCRSIDEGSRRPCAFGDKMLMDCEVAATVPEKCMMMVCRDGEIVEKMTGGPMDTGCCVGFDNVLYSNGHTTKHCIRVTCKDSVWVPEESIPQCCAHCRVYSYSHFATFDGHNYDWQGNCNYTLVEQSNATEGQRVAVFTEMDRMGTCATTFSHTTFRNDPDTIINITKGSDGMTMDVNGEMVTVPEQGVQFLASTTGNNTVVTFQRTFRDNKCIVLLGSSLLTLVYCPLSLDVFAPRVLSGSLSGLCGAFNYDVMDDFTTPAGEMWRAEAQTMPMCMQDGVSTSNCNGTQGNKCQGPAAVLEEYKTTCQDVLQEFISQRPELFFYVASCVNDLCLADQGNLGHITSMTPDPILTATSPTDIVQVILTNYIAMAGQHFQYLQMMPPLSDVSACTSASNTTSIPLVEDSVFHGSDGHAHYIS</sequence>
<feature type="domain" description="VWFD" evidence="4">
    <location>
        <begin position="109"/>
        <end position="301"/>
    </location>
</feature>
<keyword evidence="1" id="KW-1015">Disulfide bond</keyword>
<dbReference type="AlphaFoldDB" id="A0AAW0TA13"/>
<organism evidence="5 6">
    <name type="scientific">Scylla paramamosain</name>
    <name type="common">Mud crab</name>
    <dbReference type="NCBI Taxonomy" id="85552"/>
    <lineage>
        <taxon>Eukaryota</taxon>
        <taxon>Metazoa</taxon>
        <taxon>Ecdysozoa</taxon>
        <taxon>Arthropoda</taxon>
        <taxon>Crustacea</taxon>
        <taxon>Multicrustacea</taxon>
        <taxon>Malacostraca</taxon>
        <taxon>Eumalacostraca</taxon>
        <taxon>Eucarida</taxon>
        <taxon>Decapoda</taxon>
        <taxon>Pleocyemata</taxon>
        <taxon>Brachyura</taxon>
        <taxon>Eubrachyura</taxon>
        <taxon>Portunoidea</taxon>
        <taxon>Portunidae</taxon>
        <taxon>Portuninae</taxon>
        <taxon>Scylla</taxon>
    </lineage>
</organism>
<evidence type="ECO:0000313" key="5">
    <source>
        <dbReference type="EMBL" id="KAK8384033.1"/>
    </source>
</evidence>
<evidence type="ECO:0000256" key="3">
    <source>
        <dbReference type="SAM" id="SignalP"/>
    </source>
</evidence>
<dbReference type="EMBL" id="JARAKH010000036">
    <property type="protein sequence ID" value="KAK8384033.1"/>
    <property type="molecule type" value="Genomic_DNA"/>
</dbReference>
<evidence type="ECO:0000313" key="6">
    <source>
        <dbReference type="Proteomes" id="UP001487740"/>
    </source>
</evidence>
<evidence type="ECO:0000259" key="4">
    <source>
        <dbReference type="PROSITE" id="PS51233"/>
    </source>
</evidence>
<name>A0AAW0TA13_SCYPA</name>
<accession>A0AAW0TA13</accession>
<evidence type="ECO:0000256" key="2">
    <source>
        <dbReference type="ARBA" id="ARBA00023180"/>
    </source>
</evidence>
<dbReference type="InterPro" id="IPR050780">
    <property type="entry name" value="Mucin_vWF_Thrombospondin_sf"/>
</dbReference>
<feature type="chain" id="PRO_5043754701" description="VWFD domain-containing protein" evidence="3">
    <location>
        <begin position="17"/>
        <end position="434"/>
    </location>
</feature>
<dbReference type="PANTHER" id="PTHR11339:SF402">
    <property type="entry name" value="VWFD DOMAIN-CONTAINING PROTEIN"/>
    <property type="match status" value="1"/>
</dbReference>
<dbReference type="PROSITE" id="PS51233">
    <property type="entry name" value="VWFD"/>
    <property type="match status" value="1"/>
</dbReference>
<dbReference type="Proteomes" id="UP001487740">
    <property type="component" value="Unassembled WGS sequence"/>
</dbReference>
<dbReference type="SMART" id="SM00216">
    <property type="entry name" value="VWD"/>
    <property type="match status" value="1"/>
</dbReference>
<dbReference type="Pfam" id="PF00094">
    <property type="entry name" value="VWD"/>
    <property type="match status" value="1"/>
</dbReference>
<comment type="caution">
    <text evidence="5">The sequence shown here is derived from an EMBL/GenBank/DDBJ whole genome shotgun (WGS) entry which is preliminary data.</text>
</comment>
<proteinExistence type="predicted"/>
<keyword evidence="3" id="KW-0732">Signal</keyword>
<dbReference type="InterPro" id="IPR001846">
    <property type="entry name" value="VWF_type-D"/>
</dbReference>
<protein>
    <recommendedName>
        <fullName evidence="4">VWFD domain-containing protein</fullName>
    </recommendedName>
</protein>
<keyword evidence="6" id="KW-1185">Reference proteome</keyword>
<reference evidence="5 6" key="1">
    <citation type="submission" date="2023-03" db="EMBL/GenBank/DDBJ databases">
        <title>High-quality genome of Scylla paramamosain provides insights in environmental adaptation.</title>
        <authorList>
            <person name="Zhang L."/>
        </authorList>
    </citation>
    <scope>NUCLEOTIDE SEQUENCE [LARGE SCALE GENOMIC DNA]</scope>
    <source>
        <strain evidence="5">LZ_2023a</strain>
        <tissue evidence="5">Muscle</tissue>
    </source>
</reference>
<feature type="signal peptide" evidence="3">
    <location>
        <begin position="1"/>
        <end position="16"/>
    </location>
</feature>
<gene>
    <name evidence="5" type="ORF">O3P69_016039</name>
</gene>
<keyword evidence="2" id="KW-0325">Glycoprotein</keyword>
<dbReference type="PANTHER" id="PTHR11339">
    <property type="entry name" value="EXTRACELLULAR MATRIX GLYCOPROTEIN RELATED"/>
    <property type="match status" value="1"/>
</dbReference>